<dbReference type="Gene3D" id="3.40.1490.10">
    <property type="entry name" value="Bit1"/>
    <property type="match status" value="1"/>
</dbReference>
<dbReference type="AlphaFoldDB" id="A0A2T3JJM4"/>
<dbReference type="EMBL" id="PYMJ01000007">
    <property type="protein sequence ID" value="PSU49201.1"/>
    <property type="molecule type" value="Genomic_DNA"/>
</dbReference>
<accession>A0A2T3JJM4</accession>
<dbReference type="InterPro" id="IPR017021">
    <property type="entry name" value="UCP033763"/>
</dbReference>
<dbReference type="InterPro" id="IPR018988">
    <property type="entry name" value="DUF2000"/>
</dbReference>
<protein>
    <submittedName>
        <fullName evidence="1">DUF2000 domain-containing protein</fullName>
    </submittedName>
</protein>
<evidence type="ECO:0000313" key="1">
    <source>
        <dbReference type="EMBL" id="PSU49201.1"/>
    </source>
</evidence>
<dbReference type="Proteomes" id="UP000240987">
    <property type="component" value="Unassembled WGS sequence"/>
</dbReference>
<name>A0A2T3JJM4_9GAMM</name>
<dbReference type="PIRSF" id="PIRSF033736">
    <property type="entry name" value="UCP033763"/>
    <property type="match status" value="1"/>
</dbReference>
<dbReference type="SUPFAM" id="SSF102462">
    <property type="entry name" value="Peptidyl-tRNA hydrolase II"/>
    <property type="match status" value="1"/>
</dbReference>
<proteinExistence type="predicted"/>
<keyword evidence="2" id="KW-1185">Reference proteome</keyword>
<reference evidence="1 2" key="1">
    <citation type="submission" date="2018-01" db="EMBL/GenBank/DDBJ databases">
        <title>Whole genome sequencing of Histamine producing bacteria.</title>
        <authorList>
            <person name="Butler K."/>
        </authorList>
    </citation>
    <scope>NUCLEOTIDE SEQUENCE [LARGE SCALE GENOMIC DNA]</scope>
    <source>
        <strain evidence="1 2">JCM 12947</strain>
    </source>
</reference>
<evidence type="ECO:0000313" key="2">
    <source>
        <dbReference type="Proteomes" id="UP000240987"/>
    </source>
</evidence>
<dbReference type="OrthoDB" id="21143at2"/>
<comment type="caution">
    <text evidence="1">The sequence shown here is derived from an EMBL/GenBank/DDBJ whole genome shotgun (WGS) entry which is preliminary data.</text>
</comment>
<dbReference type="Pfam" id="PF09391">
    <property type="entry name" value="DUF2000"/>
    <property type="match status" value="1"/>
</dbReference>
<sequence length="143" mass="16192">MSASSHDNEKQFVAILNKKIELGRTLNVLSHLSVGISNVLEEGEAIFVDYQDLDNGIHPSLSHYPFIILKSDNSNKIRKIREQAIEKGIKFTDFTHTMIEGGSTIQQQITSQTKEEDLEYLGICLFGDVNVIKSMTRKFSLYK</sequence>
<dbReference type="RefSeq" id="WP_107242477.1">
    <property type="nucleotide sequence ID" value="NZ_PYMJ01000007.1"/>
</dbReference>
<dbReference type="InterPro" id="IPR023476">
    <property type="entry name" value="Pep_tRNA_hydro_II_dom_sf"/>
</dbReference>
<organism evidence="1 2">
    <name type="scientific">Photobacterium frigidiphilum</name>
    <dbReference type="NCBI Taxonomy" id="264736"/>
    <lineage>
        <taxon>Bacteria</taxon>
        <taxon>Pseudomonadati</taxon>
        <taxon>Pseudomonadota</taxon>
        <taxon>Gammaproteobacteria</taxon>
        <taxon>Vibrionales</taxon>
        <taxon>Vibrionaceae</taxon>
        <taxon>Photobacterium</taxon>
    </lineage>
</organism>
<gene>
    <name evidence="1" type="ORF">C9J12_09460</name>
</gene>